<dbReference type="Proteomes" id="UP000015453">
    <property type="component" value="Unassembled WGS sequence"/>
</dbReference>
<name>S8C391_9LAMI</name>
<comment type="caution">
    <text evidence="1">The sequence shown here is derived from an EMBL/GenBank/DDBJ whole genome shotgun (WGS) entry which is preliminary data.</text>
</comment>
<evidence type="ECO:0008006" key="3">
    <source>
        <dbReference type="Google" id="ProtNLM"/>
    </source>
</evidence>
<feature type="non-terminal residue" evidence="1">
    <location>
        <position position="69"/>
    </location>
</feature>
<protein>
    <recommendedName>
        <fullName evidence="3">Transposase MuDR plant domain-containing protein</fullName>
    </recommendedName>
</protein>
<sequence>FQAQVVNYSLQIGREFVTYQVQEGKHVEFRCKRRHEQGCQWRIRCAYFRKYALWKITEIEEPHSCERHG</sequence>
<gene>
    <name evidence="1" type="ORF">M569_13681</name>
</gene>
<evidence type="ECO:0000313" key="1">
    <source>
        <dbReference type="EMBL" id="EPS61119.1"/>
    </source>
</evidence>
<dbReference type="OrthoDB" id="1838812at2759"/>
<keyword evidence="2" id="KW-1185">Reference proteome</keyword>
<reference evidence="1 2" key="1">
    <citation type="journal article" date="2013" name="BMC Genomics">
        <title>The miniature genome of a carnivorous plant Genlisea aurea contains a low number of genes and short non-coding sequences.</title>
        <authorList>
            <person name="Leushkin E.V."/>
            <person name="Sutormin R.A."/>
            <person name="Nabieva E.R."/>
            <person name="Penin A.A."/>
            <person name="Kondrashov A.S."/>
            <person name="Logacheva M.D."/>
        </authorList>
    </citation>
    <scope>NUCLEOTIDE SEQUENCE [LARGE SCALE GENOMIC DNA]</scope>
</reference>
<dbReference type="EMBL" id="AUSU01007067">
    <property type="protein sequence ID" value="EPS61119.1"/>
    <property type="molecule type" value="Genomic_DNA"/>
</dbReference>
<proteinExistence type="predicted"/>
<dbReference type="AlphaFoldDB" id="S8C391"/>
<accession>S8C391</accession>
<organism evidence="1 2">
    <name type="scientific">Genlisea aurea</name>
    <dbReference type="NCBI Taxonomy" id="192259"/>
    <lineage>
        <taxon>Eukaryota</taxon>
        <taxon>Viridiplantae</taxon>
        <taxon>Streptophyta</taxon>
        <taxon>Embryophyta</taxon>
        <taxon>Tracheophyta</taxon>
        <taxon>Spermatophyta</taxon>
        <taxon>Magnoliopsida</taxon>
        <taxon>eudicotyledons</taxon>
        <taxon>Gunneridae</taxon>
        <taxon>Pentapetalae</taxon>
        <taxon>asterids</taxon>
        <taxon>lamiids</taxon>
        <taxon>Lamiales</taxon>
        <taxon>Lentibulariaceae</taxon>
        <taxon>Genlisea</taxon>
    </lineage>
</organism>
<evidence type="ECO:0000313" key="2">
    <source>
        <dbReference type="Proteomes" id="UP000015453"/>
    </source>
</evidence>
<feature type="non-terminal residue" evidence="1">
    <location>
        <position position="1"/>
    </location>
</feature>